<evidence type="ECO:0000259" key="8">
    <source>
        <dbReference type="Pfam" id="PF01431"/>
    </source>
</evidence>
<keyword evidence="6" id="KW-0482">Metalloprotease</keyword>
<feature type="domain" description="Peptidase M13 C-terminal" evidence="8">
    <location>
        <begin position="539"/>
        <end position="741"/>
    </location>
</feature>
<dbReference type="SUPFAM" id="SSF55486">
    <property type="entry name" value="Metalloproteases ('zincins'), catalytic domain"/>
    <property type="match status" value="1"/>
</dbReference>
<dbReference type="GO" id="GO:0005886">
    <property type="term" value="C:plasma membrane"/>
    <property type="evidence" value="ECO:0007669"/>
    <property type="project" value="TreeGrafter"/>
</dbReference>
<dbReference type="GO" id="GO:0016485">
    <property type="term" value="P:protein processing"/>
    <property type="evidence" value="ECO:0007669"/>
    <property type="project" value="TreeGrafter"/>
</dbReference>
<reference evidence="10" key="1">
    <citation type="journal article" date="2020" name="Nature">
        <title>Giant virus diversity and host interactions through global metagenomics.</title>
        <authorList>
            <person name="Schulz F."/>
            <person name="Roux S."/>
            <person name="Paez-Espino D."/>
            <person name="Jungbluth S."/>
            <person name="Walsh D.A."/>
            <person name="Denef V.J."/>
            <person name="McMahon K.D."/>
            <person name="Konstantinidis K.T."/>
            <person name="Eloe-Fadrosh E.A."/>
            <person name="Kyrpides N.C."/>
            <person name="Woyke T."/>
        </authorList>
    </citation>
    <scope>NUCLEOTIDE SEQUENCE</scope>
    <source>
        <strain evidence="10">GVMAG-M-3300027708-39</strain>
    </source>
</reference>
<evidence type="ECO:0000256" key="6">
    <source>
        <dbReference type="ARBA" id="ARBA00023049"/>
    </source>
</evidence>
<keyword evidence="2" id="KW-0645">Protease</keyword>
<evidence type="ECO:0000256" key="4">
    <source>
        <dbReference type="ARBA" id="ARBA00022801"/>
    </source>
</evidence>
<keyword evidence="4" id="KW-0378">Hydrolase</keyword>
<accession>A0A6C0JEF2</accession>
<feature type="region of interest" description="Disordered" evidence="7">
    <location>
        <begin position="1"/>
        <end position="31"/>
    </location>
</feature>
<evidence type="ECO:0008006" key="11">
    <source>
        <dbReference type="Google" id="ProtNLM"/>
    </source>
</evidence>
<evidence type="ECO:0000256" key="1">
    <source>
        <dbReference type="ARBA" id="ARBA00001947"/>
    </source>
</evidence>
<feature type="compositionally biased region" description="Basic residues" evidence="7">
    <location>
        <begin position="1"/>
        <end position="22"/>
    </location>
</feature>
<dbReference type="InterPro" id="IPR008753">
    <property type="entry name" value="Peptidase_M13_N"/>
</dbReference>
<keyword evidence="5" id="KW-0862">Zinc</keyword>
<sequence>MVTKKHNKKGKDKAKNKNRTLKNKNDNTSGINSSVVCKKNFNSYHTFEDKIEDMMKKNKIDFQSTNYDLEKNIIKSLKDAEKQGKIKPENDYYSYINERWLKSYNEDVTQKYFVQFDDFRLVQDKVFRELLVIIDNYAAKHKKSKDPFNVSFMKFYKSTTIIYSKKKFFLQHAYNIMSSIDNLFKENNLWKLLAHINENEIINWGCPIRWTLNPDDKNPTIFRSYINGPTLSILDISVYFDDGTKIEYKKNYRNKYIKNIKQIFYFFFGENNQLNANDVFDVEVKIAHAFSCNNIKPKEHENNYNKVTKKEALERFQLNWDEFAKELGFKHTPDFFITSDLNYLQCITQLLLKEWNTPEWRTYWIYLYLKALVRFNTDGGDIYFSFHGKFEKGIISRAEFNLYRVILFGFTFNTFLTNEYVKAYKNDENVNYVKTMAEDLKTVFIRIIKRNKWLQPKTKEKALKKLHNFTLQVGAPNKLTPDPILDYDYNDLWGNLILVSKWRHTQAVSLEGKPVIDFPILDWSQMPPKFVSTQAYVVNASYTPSKNGIYVPLGYIQKPFVDLDERGIEYNLAHIGFTLAHEMSHALDDWGSQYDENGKLNNWWTPEDRKKFRKIQEDVVKQYETFAAYDGLKFDAWPSIGEDLADISGMTICREYLRDFQLKNEDILPIVDLSFRVFFVYFAFQQRQKISKKALKAQLTTNPHPLDKYRCNVPLSRLPTFRTIYNVEKGDKMWWHSTNRVWEG</sequence>
<name>A0A6C0JEF2_9ZZZZ</name>
<organism evidence="10">
    <name type="scientific">viral metagenome</name>
    <dbReference type="NCBI Taxonomy" id="1070528"/>
    <lineage>
        <taxon>unclassified sequences</taxon>
        <taxon>metagenomes</taxon>
        <taxon>organismal metagenomes</taxon>
    </lineage>
</organism>
<evidence type="ECO:0000259" key="9">
    <source>
        <dbReference type="Pfam" id="PF05649"/>
    </source>
</evidence>
<dbReference type="CDD" id="cd08662">
    <property type="entry name" value="M13"/>
    <property type="match status" value="1"/>
</dbReference>
<comment type="cofactor">
    <cofactor evidence="1">
        <name>Zn(2+)</name>
        <dbReference type="ChEBI" id="CHEBI:29105"/>
    </cofactor>
</comment>
<evidence type="ECO:0000256" key="3">
    <source>
        <dbReference type="ARBA" id="ARBA00022723"/>
    </source>
</evidence>
<evidence type="ECO:0000256" key="2">
    <source>
        <dbReference type="ARBA" id="ARBA00022670"/>
    </source>
</evidence>
<dbReference type="PROSITE" id="PS51885">
    <property type="entry name" value="NEPRILYSIN"/>
    <property type="match status" value="1"/>
</dbReference>
<evidence type="ECO:0000256" key="7">
    <source>
        <dbReference type="SAM" id="MobiDB-lite"/>
    </source>
</evidence>
<dbReference type="Gene3D" id="3.40.390.10">
    <property type="entry name" value="Collagenase (Catalytic Domain)"/>
    <property type="match status" value="1"/>
</dbReference>
<dbReference type="InterPro" id="IPR024079">
    <property type="entry name" value="MetalloPept_cat_dom_sf"/>
</dbReference>
<dbReference type="GO" id="GO:0004222">
    <property type="term" value="F:metalloendopeptidase activity"/>
    <property type="evidence" value="ECO:0007669"/>
    <property type="project" value="InterPro"/>
</dbReference>
<dbReference type="AlphaFoldDB" id="A0A6C0JEF2"/>
<evidence type="ECO:0000313" key="10">
    <source>
        <dbReference type="EMBL" id="QHU04215.1"/>
    </source>
</evidence>
<dbReference type="Pfam" id="PF05649">
    <property type="entry name" value="Peptidase_M13_N"/>
    <property type="match status" value="1"/>
</dbReference>
<keyword evidence="3" id="KW-0479">Metal-binding</keyword>
<evidence type="ECO:0000256" key="5">
    <source>
        <dbReference type="ARBA" id="ARBA00022833"/>
    </source>
</evidence>
<dbReference type="Pfam" id="PF01431">
    <property type="entry name" value="Peptidase_M13"/>
    <property type="match status" value="1"/>
</dbReference>
<feature type="domain" description="Peptidase M13 N-terminal" evidence="9">
    <location>
        <begin position="88"/>
        <end position="476"/>
    </location>
</feature>
<dbReference type="PANTHER" id="PTHR11733">
    <property type="entry name" value="ZINC METALLOPROTEASE FAMILY M13 NEPRILYSIN-RELATED"/>
    <property type="match status" value="1"/>
</dbReference>
<dbReference type="InterPro" id="IPR018497">
    <property type="entry name" value="Peptidase_M13_C"/>
</dbReference>
<dbReference type="EMBL" id="MN740394">
    <property type="protein sequence ID" value="QHU04215.1"/>
    <property type="molecule type" value="Genomic_DNA"/>
</dbReference>
<protein>
    <recommendedName>
        <fullName evidence="11">Peptidase M13 C-terminal domain-containing protein</fullName>
    </recommendedName>
</protein>
<dbReference type="PANTHER" id="PTHR11733:SF241">
    <property type="entry name" value="GH26575P-RELATED"/>
    <property type="match status" value="1"/>
</dbReference>
<proteinExistence type="predicted"/>
<dbReference type="InterPro" id="IPR042089">
    <property type="entry name" value="Peptidase_M13_dom_2"/>
</dbReference>
<dbReference type="InterPro" id="IPR000718">
    <property type="entry name" value="Peptidase_M13"/>
</dbReference>
<dbReference type="Gene3D" id="1.10.1380.10">
    <property type="entry name" value="Neutral endopeptidase , domain2"/>
    <property type="match status" value="1"/>
</dbReference>
<dbReference type="GO" id="GO:0046872">
    <property type="term" value="F:metal ion binding"/>
    <property type="evidence" value="ECO:0007669"/>
    <property type="project" value="UniProtKB-KW"/>
</dbReference>